<sequence length="171" mass="17047">MTVGNKYLSLNNGQITQVAATQISAGSTSGGQIVALNTATGLIDISMMPVGIGPEADTLVASETIAAGAFTNKWSNAGVINVRNADATANKPADGFVLAAYASGASATVFRLGQLNNSLTGMTIGSTEFLGTVGARTEIVPTGTGTISQILGVAISATSMAFAPQPPITLA</sequence>
<dbReference type="Proteomes" id="UP000238916">
    <property type="component" value="Unassembled WGS sequence"/>
</dbReference>
<organism evidence="1 2">
    <name type="scientific">Candidatus Desulfosporosinus infrequens</name>
    <dbReference type="NCBI Taxonomy" id="2043169"/>
    <lineage>
        <taxon>Bacteria</taxon>
        <taxon>Bacillati</taxon>
        <taxon>Bacillota</taxon>
        <taxon>Clostridia</taxon>
        <taxon>Eubacteriales</taxon>
        <taxon>Desulfitobacteriaceae</taxon>
        <taxon>Desulfosporosinus</taxon>
    </lineage>
</organism>
<protein>
    <submittedName>
        <fullName evidence="1">Uncharacterized protein</fullName>
    </submittedName>
</protein>
<accession>A0A2U3L988</accession>
<reference evidence="2" key="1">
    <citation type="submission" date="2018-02" db="EMBL/GenBank/DDBJ databases">
        <authorList>
            <person name="Hausmann B."/>
        </authorList>
    </citation>
    <scope>NUCLEOTIDE SEQUENCE [LARGE SCALE GENOMIC DNA]</scope>
    <source>
        <strain evidence="2">Peat soil MAG SbF1</strain>
    </source>
</reference>
<proteinExistence type="predicted"/>
<dbReference type="EMBL" id="OMOF01000351">
    <property type="protein sequence ID" value="SPF48436.1"/>
    <property type="molecule type" value="Genomic_DNA"/>
</dbReference>
<name>A0A2U3L988_9FIRM</name>
<evidence type="ECO:0000313" key="1">
    <source>
        <dbReference type="EMBL" id="SPF48436.1"/>
    </source>
</evidence>
<dbReference type="OrthoDB" id="4553984at2"/>
<dbReference type="AlphaFoldDB" id="A0A2U3L988"/>
<gene>
    <name evidence="1" type="ORF">SBF1_4140019</name>
</gene>
<evidence type="ECO:0000313" key="2">
    <source>
        <dbReference type="Proteomes" id="UP000238916"/>
    </source>
</evidence>